<organism evidence="2">
    <name type="scientific">Alloyangia sp. H15</name>
    <dbReference type="NCBI Taxonomy" id="3029062"/>
    <lineage>
        <taxon>Bacteria</taxon>
        <taxon>Pseudomonadati</taxon>
        <taxon>Pseudomonadota</taxon>
        <taxon>Alphaproteobacteria</taxon>
        <taxon>Rhodobacterales</taxon>
        <taxon>Roseobacteraceae</taxon>
        <taxon>Alloyangia</taxon>
    </lineage>
</organism>
<reference evidence="2" key="1">
    <citation type="submission" date="2023-02" db="EMBL/GenBank/DDBJ databases">
        <title>Description and genomic characterization of Salipiger bruguierae sp. nov., isolated from the sediment of mangrove plant Bruguiera sexangula.</title>
        <authorList>
            <person name="Long M."/>
        </authorList>
    </citation>
    <scope>NUCLEOTIDE SEQUENCE</scope>
    <source>
        <strain evidence="2">H15</strain>
    </source>
</reference>
<dbReference type="AlphaFoldDB" id="A0AAU8AHB7"/>
<accession>A0AAU8AHB7</accession>
<evidence type="ECO:0000256" key="1">
    <source>
        <dbReference type="SAM" id="Phobius"/>
    </source>
</evidence>
<sequence length="65" mass="6589">MLQQLVLQSAGAAIGIFLGVLIGFGMRKRKGNTEGLLAGSVLLTATAAGGLALVALTAIRYFVQG</sequence>
<gene>
    <name evidence="2" type="ORF">PVT71_01020</name>
</gene>
<feature type="transmembrane region" description="Helical" evidence="1">
    <location>
        <begin position="6"/>
        <end position="24"/>
    </location>
</feature>
<dbReference type="EMBL" id="CP123384">
    <property type="protein sequence ID" value="XCC93815.1"/>
    <property type="molecule type" value="Genomic_DNA"/>
</dbReference>
<evidence type="ECO:0000313" key="2">
    <source>
        <dbReference type="EMBL" id="XCC93815.1"/>
    </source>
</evidence>
<name>A0AAU8AHB7_9RHOB</name>
<feature type="transmembrane region" description="Helical" evidence="1">
    <location>
        <begin position="36"/>
        <end position="63"/>
    </location>
</feature>
<keyword evidence="1" id="KW-0472">Membrane</keyword>
<keyword evidence="1" id="KW-0812">Transmembrane</keyword>
<proteinExistence type="predicted"/>
<keyword evidence="1" id="KW-1133">Transmembrane helix</keyword>
<dbReference type="RefSeq" id="WP_353472634.1">
    <property type="nucleotide sequence ID" value="NZ_CP123384.1"/>
</dbReference>
<protein>
    <submittedName>
        <fullName evidence="2">Uncharacterized protein</fullName>
    </submittedName>
</protein>